<dbReference type="SUPFAM" id="SSF52172">
    <property type="entry name" value="CheY-like"/>
    <property type="match status" value="1"/>
</dbReference>
<sequence>MAIEPVRVFLVEDMPHLRSVLEDLLHSVGNFRVVGTAGTEAEANFWLEEHPRAWDLLIADLVLDQGTGFGVIKKCRQRPDSRKVVVLSDYVTPGIHRHCLALGADAAIPKSDMPSFLDFLGAVGVPAAPRPAP</sequence>
<dbReference type="RefSeq" id="WP_168107685.1">
    <property type="nucleotide sequence ID" value="NZ_VTOX01000003.1"/>
</dbReference>
<gene>
    <name evidence="3" type="ORF">RAMLITH_12195</name>
</gene>
<feature type="modified residue" description="4-aspartylphosphate" evidence="1">
    <location>
        <position position="60"/>
    </location>
</feature>
<dbReference type="PROSITE" id="PS50110">
    <property type="entry name" value="RESPONSE_REGULATORY"/>
    <property type="match status" value="1"/>
</dbReference>
<feature type="domain" description="Response regulatory" evidence="2">
    <location>
        <begin position="7"/>
        <end position="125"/>
    </location>
</feature>
<dbReference type="InterPro" id="IPR011006">
    <property type="entry name" value="CheY-like_superfamily"/>
</dbReference>
<dbReference type="Pfam" id="PF00072">
    <property type="entry name" value="Response_reg"/>
    <property type="match status" value="1"/>
</dbReference>
<dbReference type="Gene3D" id="3.40.50.2300">
    <property type="match status" value="1"/>
</dbReference>
<accession>A0A7X6DG67</accession>
<dbReference type="GO" id="GO:0000160">
    <property type="term" value="P:phosphorelay signal transduction system"/>
    <property type="evidence" value="ECO:0007669"/>
    <property type="project" value="InterPro"/>
</dbReference>
<keyword evidence="4" id="KW-1185">Reference proteome</keyword>
<comment type="caution">
    <text evidence="3">The sequence shown here is derived from an EMBL/GenBank/DDBJ whole genome shotgun (WGS) entry which is preliminary data.</text>
</comment>
<dbReference type="CDD" id="cd00156">
    <property type="entry name" value="REC"/>
    <property type="match status" value="1"/>
</dbReference>
<dbReference type="InterPro" id="IPR001789">
    <property type="entry name" value="Sig_transdc_resp-reg_receiver"/>
</dbReference>
<dbReference type="EMBL" id="VTOX01000003">
    <property type="protein sequence ID" value="NKE66586.1"/>
    <property type="molecule type" value="Genomic_DNA"/>
</dbReference>
<evidence type="ECO:0000313" key="3">
    <source>
        <dbReference type="EMBL" id="NKE66586.1"/>
    </source>
</evidence>
<organism evidence="3 4">
    <name type="scientific">Ramlibacter lithotrophicus</name>
    <dbReference type="NCBI Taxonomy" id="2606681"/>
    <lineage>
        <taxon>Bacteria</taxon>
        <taxon>Pseudomonadati</taxon>
        <taxon>Pseudomonadota</taxon>
        <taxon>Betaproteobacteria</taxon>
        <taxon>Burkholderiales</taxon>
        <taxon>Comamonadaceae</taxon>
        <taxon>Ramlibacter</taxon>
    </lineage>
</organism>
<proteinExistence type="predicted"/>
<dbReference type="SMART" id="SM00448">
    <property type="entry name" value="REC"/>
    <property type="match status" value="1"/>
</dbReference>
<protein>
    <submittedName>
        <fullName evidence="3">Response regulator</fullName>
    </submittedName>
</protein>
<keyword evidence="1" id="KW-0597">Phosphoprotein</keyword>
<evidence type="ECO:0000256" key="1">
    <source>
        <dbReference type="PROSITE-ProRule" id="PRU00169"/>
    </source>
</evidence>
<evidence type="ECO:0000313" key="4">
    <source>
        <dbReference type="Proteomes" id="UP000521868"/>
    </source>
</evidence>
<reference evidence="3 4" key="1">
    <citation type="journal article" date="2020" name="Nature">
        <title>Bacterial chemolithoautotrophy via manganese oxidation.</title>
        <authorList>
            <person name="Yu H."/>
            <person name="Leadbetter J.R."/>
        </authorList>
    </citation>
    <scope>NUCLEOTIDE SEQUENCE [LARGE SCALE GENOMIC DNA]</scope>
    <source>
        <strain evidence="3 4">RBP-1</strain>
    </source>
</reference>
<dbReference type="AlphaFoldDB" id="A0A7X6DG67"/>
<name>A0A7X6DG67_9BURK</name>
<dbReference type="Proteomes" id="UP000521868">
    <property type="component" value="Unassembled WGS sequence"/>
</dbReference>
<evidence type="ECO:0000259" key="2">
    <source>
        <dbReference type="PROSITE" id="PS50110"/>
    </source>
</evidence>